<organism evidence="1 2">
    <name type="scientific">Pseudopedobacter beijingensis</name>
    <dbReference type="NCBI Taxonomy" id="1207056"/>
    <lineage>
        <taxon>Bacteria</taxon>
        <taxon>Pseudomonadati</taxon>
        <taxon>Bacteroidota</taxon>
        <taxon>Sphingobacteriia</taxon>
        <taxon>Sphingobacteriales</taxon>
        <taxon>Sphingobacteriaceae</taxon>
        <taxon>Pseudopedobacter</taxon>
    </lineage>
</organism>
<dbReference type="Proteomes" id="UP001597118">
    <property type="component" value="Unassembled WGS sequence"/>
</dbReference>
<proteinExistence type="predicted"/>
<accession>A0ABW4ICP6</accession>
<sequence length="328" mass="38378">MKQKLYQPFVSMSFDNNRCFLSGEKLESTAEKMNVFGDWLIDRYQLNERPFKMLDESMLTYADISVPCSDAVKVHFSALEKTIEEAFLGGYEKVCKLDEFKLFQWTAKTVYGIIFREIQAAIVSQSRSGEGFYMSQGLMHKFGNLHNMLQSVNLPVYFEDFKPWSIFICPVDNLENEFSYRDEINTMTFSLRMNDFGIILCLQDNGVNKVYHQDVWNKVEGQKLHPIQFEELCGKVYYSAYLFNRLPEYHIMPTPDGIYLEASPLRGMSSKPLFDDWQNKTYGQVLENFWKKWGFLLLEIIKNPEKPVSYLFDDNGDFVLANSITLER</sequence>
<reference evidence="2" key="1">
    <citation type="journal article" date="2019" name="Int. J. Syst. Evol. Microbiol.">
        <title>The Global Catalogue of Microorganisms (GCM) 10K type strain sequencing project: providing services to taxonomists for standard genome sequencing and annotation.</title>
        <authorList>
            <consortium name="The Broad Institute Genomics Platform"/>
            <consortium name="The Broad Institute Genome Sequencing Center for Infectious Disease"/>
            <person name="Wu L."/>
            <person name="Ma J."/>
        </authorList>
    </citation>
    <scope>NUCLEOTIDE SEQUENCE [LARGE SCALE GENOMIC DNA]</scope>
    <source>
        <strain evidence="2">CCUG 53762</strain>
    </source>
</reference>
<protein>
    <submittedName>
        <fullName evidence="1">Uncharacterized protein</fullName>
    </submittedName>
</protein>
<evidence type="ECO:0000313" key="2">
    <source>
        <dbReference type="Proteomes" id="UP001597118"/>
    </source>
</evidence>
<dbReference type="EMBL" id="JBHUDG010000012">
    <property type="protein sequence ID" value="MFD1629975.1"/>
    <property type="molecule type" value="Genomic_DNA"/>
</dbReference>
<evidence type="ECO:0000313" key="1">
    <source>
        <dbReference type="EMBL" id="MFD1629975.1"/>
    </source>
</evidence>
<dbReference type="RefSeq" id="WP_379662352.1">
    <property type="nucleotide sequence ID" value="NZ_JBHUDG010000012.1"/>
</dbReference>
<name>A0ABW4ICP6_9SPHI</name>
<gene>
    <name evidence="1" type="ORF">ACFSAH_08805</name>
</gene>
<comment type="caution">
    <text evidence="1">The sequence shown here is derived from an EMBL/GenBank/DDBJ whole genome shotgun (WGS) entry which is preliminary data.</text>
</comment>
<keyword evidence="2" id="KW-1185">Reference proteome</keyword>